<dbReference type="SUPFAM" id="SSF55394">
    <property type="entry name" value="Bactericidal permeability-increasing protein, BPI"/>
    <property type="match status" value="1"/>
</dbReference>
<feature type="region of interest" description="Disordered" evidence="1">
    <location>
        <begin position="1"/>
        <end position="23"/>
    </location>
</feature>
<dbReference type="InterPro" id="IPR017943">
    <property type="entry name" value="Bactericidal_perm-incr_a/b_dom"/>
</dbReference>
<evidence type="ECO:0000259" key="2">
    <source>
        <dbReference type="Pfam" id="PF19343"/>
    </source>
</evidence>
<dbReference type="OMA" id="PRYEDDT"/>
<dbReference type="Proteomes" id="UP000008142">
    <property type="component" value="Unassembled WGS sequence"/>
</dbReference>
<evidence type="ECO:0000313" key="4">
    <source>
        <dbReference type="Proteomes" id="UP000008142"/>
    </source>
</evidence>
<gene>
    <name evidence="3" type="ORF">HCEG_01184</name>
</gene>
<dbReference type="STRING" id="544711.F0U928"/>
<dbReference type="GO" id="GO:0008289">
    <property type="term" value="F:lipid binding"/>
    <property type="evidence" value="ECO:0007669"/>
    <property type="project" value="InterPro"/>
</dbReference>
<organism evidence="4">
    <name type="scientific">Ajellomyces capsulatus (strain H88)</name>
    <name type="common">Darling's disease fungus</name>
    <name type="synonym">Histoplasma capsulatum</name>
    <dbReference type="NCBI Taxonomy" id="544711"/>
    <lineage>
        <taxon>Eukaryota</taxon>
        <taxon>Fungi</taxon>
        <taxon>Dikarya</taxon>
        <taxon>Ascomycota</taxon>
        <taxon>Pezizomycotina</taxon>
        <taxon>Eurotiomycetes</taxon>
        <taxon>Eurotiomycetidae</taxon>
        <taxon>Onygenales</taxon>
        <taxon>Ajellomycetaceae</taxon>
        <taxon>Histoplasma</taxon>
    </lineage>
</organism>
<name>F0U928_AJEC8</name>
<evidence type="ECO:0000256" key="1">
    <source>
        <dbReference type="SAM" id="MobiDB-lite"/>
    </source>
</evidence>
<dbReference type="PANTHER" id="PTHR31138:SF4">
    <property type="entry name" value="DUF5923 DOMAIN-CONTAINING PROTEIN"/>
    <property type="match status" value="1"/>
</dbReference>
<dbReference type="Pfam" id="PF19343">
    <property type="entry name" value="HAM1_N"/>
    <property type="match status" value="2"/>
</dbReference>
<protein>
    <recommendedName>
        <fullName evidence="2">HAM1-like N-terminal domain-containing protein</fullName>
    </recommendedName>
</protein>
<dbReference type="InterPro" id="IPR045967">
    <property type="entry name" value="HAM1-like_N"/>
</dbReference>
<dbReference type="OrthoDB" id="5407957at2759"/>
<reference evidence="4" key="1">
    <citation type="submission" date="2008-07" db="EMBL/GenBank/DDBJ databases">
        <title>Annotation of Ajellomyces capsulatus strain H88.</title>
        <authorList>
            <person name="Champion M."/>
            <person name="Cuomo C."/>
            <person name="Ma L.-J."/>
            <person name="Henn M.R."/>
            <person name="Sil A."/>
            <person name="Goldman B."/>
            <person name="Young S.K."/>
            <person name="Kodira C.D."/>
            <person name="Zeng Q."/>
            <person name="Koehrsen M."/>
            <person name="Alvarado L."/>
            <person name="Berlin A."/>
            <person name="Borenstein D."/>
            <person name="Chen Z."/>
            <person name="Engels R."/>
            <person name="Freedman E."/>
            <person name="Gellesch M."/>
            <person name="Goldberg J."/>
            <person name="Griggs A."/>
            <person name="Gujja S."/>
            <person name="Heiman D."/>
            <person name="Hepburn T."/>
            <person name="Howarth C."/>
            <person name="Jen D."/>
            <person name="Larson L."/>
            <person name="Lewis B."/>
            <person name="Mehta T."/>
            <person name="Park D."/>
            <person name="Pearson M."/>
            <person name="Roberts A."/>
            <person name="Saif S."/>
            <person name="Shea T."/>
            <person name="Shenoy N."/>
            <person name="Sisk P."/>
            <person name="Stolte C."/>
            <person name="Sykes S."/>
            <person name="Walk T."/>
            <person name="White J."/>
            <person name="Yandava C."/>
            <person name="Klein B."/>
            <person name="McEwen J.G."/>
            <person name="Puccia R."/>
            <person name="Goldman G.H."/>
            <person name="Felipe M.S."/>
            <person name="Nino-Vega G."/>
            <person name="San-Blas G."/>
            <person name="Taylor J."/>
            <person name="Mendoza L."/>
            <person name="Galagan J."/>
            <person name="Nusbaum C."/>
            <person name="Birren B."/>
        </authorList>
    </citation>
    <scope>NUCLEOTIDE SEQUENCE [LARGE SCALE GENOMIC DNA]</scope>
    <source>
        <strain evidence="4">H88</strain>
    </source>
</reference>
<feature type="domain" description="HAM1-like N-terminal" evidence="2">
    <location>
        <begin position="230"/>
        <end position="560"/>
    </location>
</feature>
<dbReference type="HOGENOM" id="CLU_013290_0_0_1"/>
<dbReference type="PANTHER" id="PTHR31138">
    <property type="entry name" value="CHROMOSOME 19, WHOLE GENOME SHOTGUN SEQUENCE"/>
    <property type="match status" value="1"/>
</dbReference>
<feature type="domain" description="HAM1-like N-terminal" evidence="2">
    <location>
        <begin position="32"/>
        <end position="158"/>
    </location>
</feature>
<proteinExistence type="predicted"/>
<dbReference type="VEuPathDB" id="FungiDB:I7I53_07172"/>
<dbReference type="Gene3D" id="3.15.10.10">
    <property type="entry name" value="Bactericidal permeability-increasing protein, domain 1"/>
    <property type="match status" value="1"/>
</dbReference>
<accession>F0U928</accession>
<dbReference type="AlphaFoldDB" id="F0U928"/>
<dbReference type="EMBL" id="DS990636">
    <property type="protein sequence ID" value="EGC41822.1"/>
    <property type="molecule type" value="Genomic_DNA"/>
</dbReference>
<feature type="region of interest" description="Disordered" evidence="1">
    <location>
        <begin position="171"/>
        <end position="202"/>
    </location>
</feature>
<sequence length="737" mass="81802">MWSSCCKPRRATSGETQPLLPQHHDYDEDTALQHQLHEKLRTYQMLKAICSGYMPSTYQIVSNLRAILVSSLLNPEPLAVGNTSRELITDLKLCIRLLIDLLQEKNGEDQLQTAIWQLSKLNVESDTASLASRGTLAKAQADTAAVDDLVTIGQMVFADTASALSSAAAGVAEEVEPSSEERANLGPSGSEGNGGPSTENLGHDLQQVSRSTLDVVGQTGKAAAQSTEDNVFGHHKNPLLDRLKRTVQNLRQRDDYTTSVSTITQLIKQYGIIYSRAVGETVNAAEEEAEASSELKQAVPTLWNLIGSFGDRQEWQLAEQKLRVVVKHSGKDTEFESLPKDIGNSLQDLLTDPGFFDSADEMVELLKQKSRGIGSNSTLRQDVDVFLRQLSRALSSVPGDKAVAKLVGAAKKLTGDLSRAFNGKAHAVSEDALNVFLPTLIRSIQHIPIPRFEVSVPELDLLLENVVVEPGRTFRSSSFFPWRLLVTTRNELEVRKAHSKAANTTIKNVVTITMNGLSMSASEFGYWIRVHSPLYISSFSDEGIASFSLDERGIDISLDIEIGPGRIEKLVSLLAVRVHIHKLDYTVHKGPRSFMWWILKPFLKHMVRRVLEKKIAEQIVTVVHVLNRELVFARERLRATRIANPQSLATFVRAILTRVTPKMDPDVYTRVGFDARREGVFKDVYTPASVMKIWNVEGRRAGEAVRNGDQSGGVQMTWRNNIFDVVSRSSRRRSSFV</sequence>
<evidence type="ECO:0000313" key="3">
    <source>
        <dbReference type="EMBL" id="EGC41822.1"/>
    </source>
</evidence>